<sequence length="65" mass="7688">MLDLILTITGARWQMTKILNIYPNMIRFFSLSQMIFLSKNLMMFFSIKESGGKIRLKKIELTCRI</sequence>
<comment type="caution">
    <text evidence="1">The sequence shown here is derived from an EMBL/GenBank/DDBJ whole genome shotgun (WGS) entry which is preliminary data.</text>
</comment>
<gene>
    <name evidence="1" type="ORF">IW19_20430</name>
</gene>
<name>A0A085ZFQ4_9FLAO</name>
<dbReference type="RefSeq" id="WP_035688674.1">
    <property type="nucleotide sequence ID" value="NZ_JPRL01000002.1"/>
</dbReference>
<accession>A0A085ZFQ4</accession>
<organism evidence="1 2">
    <name type="scientific">Flavobacterium reichenbachii</name>
    <dbReference type="NCBI Taxonomy" id="362418"/>
    <lineage>
        <taxon>Bacteria</taxon>
        <taxon>Pseudomonadati</taxon>
        <taxon>Bacteroidota</taxon>
        <taxon>Flavobacteriia</taxon>
        <taxon>Flavobacteriales</taxon>
        <taxon>Flavobacteriaceae</taxon>
        <taxon>Flavobacterium</taxon>
    </lineage>
</organism>
<evidence type="ECO:0000313" key="1">
    <source>
        <dbReference type="EMBL" id="KFF03268.1"/>
    </source>
</evidence>
<dbReference type="AlphaFoldDB" id="A0A085ZFQ4"/>
<evidence type="ECO:0000313" key="2">
    <source>
        <dbReference type="Proteomes" id="UP000028715"/>
    </source>
</evidence>
<keyword evidence="2" id="KW-1185">Reference proteome</keyword>
<reference evidence="1 2" key="1">
    <citation type="submission" date="2014-07" db="EMBL/GenBank/DDBJ databases">
        <title>Genome of Flavobacterium reichenbachii LMG 25512.</title>
        <authorList>
            <person name="Stropko S.J."/>
            <person name="Pipes S.E."/>
            <person name="Newman J.D."/>
        </authorList>
    </citation>
    <scope>NUCLEOTIDE SEQUENCE [LARGE SCALE GENOMIC DNA]</scope>
    <source>
        <strain evidence="1 2">LMG 25512</strain>
    </source>
</reference>
<protein>
    <submittedName>
        <fullName evidence="1">Uncharacterized protein</fullName>
    </submittedName>
</protein>
<dbReference type="Proteomes" id="UP000028715">
    <property type="component" value="Unassembled WGS sequence"/>
</dbReference>
<proteinExistence type="predicted"/>
<dbReference type="EMBL" id="JPRL01000002">
    <property type="protein sequence ID" value="KFF03268.1"/>
    <property type="molecule type" value="Genomic_DNA"/>
</dbReference>